<dbReference type="PROSITE" id="PS51076">
    <property type="entry name" value="MH2"/>
    <property type="match status" value="1"/>
</dbReference>
<reference evidence="2" key="1">
    <citation type="submission" date="2017-02" db="UniProtKB">
        <authorList>
            <consortium name="WormBaseParasite"/>
        </authorList>
    </citation>
    <scope>IDENTIFICATION</scope>
</reference>
<dbReference type="Pfam" id="PF03166">
    <property type="entry name" value="MH2"/>
    <property type="match status" value="1"/>
</dbReference>
<accession>A0A0N4UXI6</accession>
<dbReference type="SUPFAM" id="SSF49879">
    <property type="entry name" value="SMAD/FHA domain"/>
    <property type="match status" value="1"/>
</dbReference>
<dbReference type="GO" id="GO:0050793">
    <property type="term" value="P:regulation of developmental process"/>
    <property type="evidence" value="ECO:0007669"/>
    <property type="project" value="UniProtKB-ARBA"/>
</dbReference>
<dbReference type="GO" id="GO:0051239">
    <property type="term" value="P:regulation of multicellular organismal process"/>
    <property type="evidence" value="ECO:0007669"/>
    <property type="project" value="UniProtKB-ARBA"/>
</dbReference>
<dbReference type="InterPro" id="IPR017855">
    <property type="entry name" value="SMAD-like_dom_sf"/>
</dbReference>
<dbReference type="SMART" id="SM00524">
    <property type="entry name" value="DWB"/>
    <property type="match status" value="1"/>
</dbReference>
<dbReference type="GO" id="GO:0009791">
    <property type="term" value="P:post-embryonic development"/>
    <property type="evidence" value="ECO:0007669"/>
    <property type="project" value="UniProtKB-ARBA"/>
</dbReference>
<dbReference type="InterPro" id="IPR008984">
    <property type="entry name" value="SMAD_FHA_dom_sf"/>
</dbReference>
<organism evidence="2">
    <name type="scientific">Enterobius vermicularis</name>
    <name type="common">Human pinworm</name>
    <dbReference type="NCBI Taxonomy" id="51028"/>
    <lineage>
        <taxon>Eukaryota</taxon>
        <taxon>Metazoa</taxon>
        <taxon>Ecdysozoa</taxon>
        <taxon>Nematoda</taxon>
        <taxon>Chromadorea</taxon>
        <taxon>Rhabditida</taxon>
        <taxon>Spirurina</taxon>
        <taxon>Oxyuridomorpha</taxon>
        <taxon>Oxyuroidea</taxon>
        <taxon>Oxyuridae</taxon>
        <taxon>Enterobius</taxon>
    </lineage>
</organism>
<sequence length="254" mass="28823">LPTYFWYLFKQLFVLEKLEQGAIDDEIWGKIIIMERGKRIAKAYLRKTTIIVDGGEDEFDGKTLGFNHFSNPQRDEYTEEFRSKIGDGVIIKMDNQGNIKAMARGSTPVIVQGWKEPNSNCISERLLREQGKLKTKERIAKIFDMRRFKSAISRELVQPDPDARELLMKTCVRVSLVKDCSSDPMKTPCWFMIINLVALDMLKTKLPQVLRNCKLCSTIIPSATAAEVYSQAALSQIIAAAVQQANTQLVNSLN</sequence>
<feature type="domain" description="MH2" evidence="1">
    <location>
        <begin position="28"/>
        <end position="220"/>
    </location>
</feature>
<dbReference type="PANTHER" id="PTHR22742:SF2">
    <property type="entry name" value="EXPANSION, ISOFORM A-RELATED"/>
    <property type="match status" value="1"/>
</dbReference>
<dbReference type="FunFam" id="2.60.200.10:FF:000006">
    <property type="entry name" value="Expansion, isoform A"/>
    <property type="match status" value="1"/>
</dbReference>
<dbReference type="WBParaSite" id="EVEC_0000224701-mRNA-1">
    <property type="protein sequence ID" value="EVEC_0000224701-mRNA-1"/>
    <property type="gene ID" value="EVEC_0000224701"/>
</dbReference>
<proteinExistence type="predicted"/>
<dbReference type="Gene3D" id="2.60.200.10">
    <property type="match status" value="1"/>
</dbReference>
<dbReference type="GO" id="GO:0006355">
    <property type="term" value="P:regulation of DNA-templated transcription"/>
    <property type="evidence" value="ECO:0007669"/>
    <property type="project" value="InterPro"/>
</dbReference>
<evidence type="ECO:0000259" key="1">
    <source>
        <dbReference type="PROSITE" id="PS51076"/>
    </source>
</evidence>
<dbReference type="InterPro" id="IPR001132">
    <property type="entry name" value="SMAD_dom_Dwarfin-type"/>
</dbReference>
<dbReference type="PANTHER" id="PTHR22742">
    <property type="entry name" value="EXPANSION, ISOFORM A-RELATED"/>
    <property type="match status" value="1"/>
</dbReference>
<evidence type="ECO:0000313" key="2">
    <source>
        <dbReference type="WBParaSite" id="EVEC_0000224701-mRNA-1"/>
    </source>
</evidence>
<name>A0A0N4UXI6_ENTVE</name>
<protein>
    <submittedName>
        <fullName evidence="2">MH2 domain-containing protein</fullName>
    </submittedName>
</protein>
<dbReference type="AlphaFoldDB" id="A0A0N4UXI6"/>